<proteinExistence type="predicted"/>
<protein>
    <submittedName>
        <fullName evidence="2">Uncharacterized protein</fullName>
    </submittedName>
</protein>
<name>A0A9W8TMT8_9PEZI</name>
<sequence>MSPRNWATDLLSLVNSGRGAYDTSGTKPKPPPKPSAFVNFNRGDFFSFVNYGRGAYDTSGTKPKPPPKPSS</sequence>
<evidence type="ECO:0000313" key="3">
    <source>
        <dbReference type="Proteomes" id="UP001148614"/>
    </source>
</evidence>
<evidence type="ECO:0000256" key="1">
    <source>
        <dbReference type="SAM" id="MobiDB-lite"/>
    </source>
</evidence>
<gene>
    <name evidence="2" type="ORF">NPX13_g4981</name>
</gene>
<reference evidence="2" key="1">
    <citation type="submission" date="2022-07" db="EMBL/GenBank/DDBJ databases">
        <title>Genome Sequence of Xylaria arbuscula.</title>
        <authorList>
            <person name="Buettner E."/>
        </authorList>
    </citation>
    <scope>NUCLEOTIDE SEQUENCE</scope>
    <source>
        <strain evidence="2">VT107</strain>
    </source>
</reference>
<accession>A0A9W8TMT8</accession>
<dbReference type="Proteomes" id="UP001148614">
    <property type="component" value="Unassembled WGS sequence"/>
</dbReference>
<feature type="region of interest" description="Disordered" evidence="1">
    <location>
        <begin position="17"/>
        <end position="36"/>
    </location>
</feature>
<dbReference type="AlphaFoldDB" id="A0A9W8TMT8"/>
<comment type="caution">
    <text evidence="2">The sequence shown here is derived from an EMBL/GenBank/DDBJ whole genome shotgun (WGS) entry which is preliminary data.</text>
</comment>
<evidence type="ECO:0000313" key="2">
    <source>
        <dbReference type="EMBL" id="KAJ3572649.1"/>
    </source>
</evidence>
<keyword evidence="3" id="KW-1185">Reference proteome</keyword>
<dbReference type="EMBL" id="JANPWZ010000748">
    <property type="protein sequence ID" value="KAJ3572649.1"/>
    <property type="molecule type" value="Genomic_DNA"/>
</dbReference>
<organism evidence="2 3">
    <name type="scientific">Xylaria arbuscula</name>
    <dbReference type="NCBI Taxonomy" id="114810"/>
    <lineage>
        <taxon>Eukaryota</taxon>
        <taxon>Fungi</taxon>
        <taxon>Dikarya</taxon>
        <taxon>Ascomycota</taxon>
        <taxon>Pezizomycotina</taxon>
        <taxon>Sordariomycetes</taxon>
        <taxon>Xylariomycetidae</taxon>
        <taxon>Xylariales</taxon>
        <taxon>Xylariaceae</taxon>
        <taxon>Xylaria</taxon>
    </lineage>
</organism>